<dbReference type="Proteomes" id="UP001165120">
    <property type="component" value="Unassembled WGS sequence"/>
</dbReference>
<dbReference type="Pfam" id="PF25168">
    <property type="entry name" value="Beta-prop_WDR36-Utp21_2nd"/>
    <property type="match status" value="1"/>
</dbReference>
<dbReference type="PROSITE" id="PS50294">
    <property type="entry name" value="WD_REPEATS_REGION"/>
    <property type="match status" value="1"/>
</dbReference>
<evidence type="ECO:0000256" key="3">
    <source>
        <dbReference type="PROSITE-ProRule" id="PRU00221"/>
    </source>
</evidence>
<dbReference type="InterPro" id="IPR001680">
    <property type="entry name" value="WD40_rpt"/>
</dbReference>
<dbReference type="AlphaFoldDB" id="A0A9W6WFJ4"/>
<keyword evidence="8" id="KW-1185">Reference proteome</keyword>
<dbReference type="InterPro" id="IPR007319">
    <property type="entry name" value="WDR36/Utp21_C"/>
</dbReference>
<dbReference type="Pfam" id="PF04192">
    <property type="entry name" value="Utp21"/>
    <property type="match status" value="1"/>
</dbReference>
<proteinExistence type="predicted"/>
<reference evidence="7" key="1">
    <citation type="submission" date="2023-04" db="EMBL/GenBank/DDBJ databases">
        <title>Candida boidinii NBRC 10035.</title>
        <authorList>
            <person name="Ichikawa N."/>
            <person name="Sato H."/>
            <person name="Tonouchi N."/>
        </authorList>
    </citation>
    <scope>NUCLEOTIDE SEQUENCE</scope>
    <source>
        <strain evidence="7">NBRC 10035</strain>
    </source>
</reference>
<feature type="domain" description="WDR36/Utp21 C-terminal" evidence="5">
    <location>
        <begin position="738"/>
        <end position="980"/>
    </location>
</feature>
<evidence type="ECO:0000313" key="8">
    <source>
        <dbReference type="Proteomes" id="UP001165120"/>
    </source>
</evidence>
<dbReference type="PANTHER" id="PTHR22840:SF12">
    <property type="entry name" value="WD REPEAT-CONTAINING PROTEIN 36"/>
    <property type="match status" value="1"/>
</dbReference>
<protein>
    <submittedName>
        <fullName evidence="7">Unnamed protein product</fullName>
    </submittedName>
</protein>
<evidence type="ECO:0000256" key="4">
    <source>
        <dbReference type="SAM" id="MobiDB-lite"/>
    </source>
</evidence>
<evidence type="ECO:0000256" key="2">
    <source>
        <dbReference type="ARBA" id="ARBA00022737"/>
    </source>
</evidence>
<keyword evidence="2" id="KW-0677">Repeat</keyword>
<dbReference type="GO" id="GO:0006364">
    <property type="term" value="P:rRNA processing"/>
    <property type="evidence" value="ECO:0007669"/>
    <property type="project" value="InterPro"/>
</dbReference>
<feature type="domain" description="WDR36/Utp21 N-terminal" evidence="6">
    <location>
        <begin position="61"/>
        <end position="343"/>
    </location>
</feature>
<feature type="region of interest" description="Disordered" evidence="4">
    <location>
        <begin position="404"/>
        <end position="425"/>
    </location>
</feature>
<feature type="compositionally biased region" description="Basic and acidic residues" evidence="4">
    <location>
        <begin position="7"/>
        <end position="16"/>
    </location>
</feature>
<sequence>MVSAIMEESKRRKIEDSSSSSSTSSSKKIRKSRIFSPFRSIGNVSNGVPFSVGNLGQSFYIATVVGNSFQIYDASTLHLLFVSERQTPAPITYITSHFHYIYCSYANKIGIFKRGKLEYELSLPDNSQEKIEKLLVFGNYLIATTLNSIYIFEKDLSTSATTSVKYPTSFYSCLKINSLIHGEIVDLVHLPTYINKIIVATTNHLLVYNINSGKLLFTSDEFITGITCIEPAPALDVLAIGNGEGTATIYNIKKGKTIQTVQTGSNSKITSISFRTDGLPHLVCSLINGDLFFYDLNKKSRVHMLRNAHKEKYGGVSKSQFLNNQPIVVTSGPDNSLKEFVFDPILSTTNTSVISPPRHLRSRGGHSASPTNILFADERSHFIQSASQDKSFWTFSLLKDAQSQEMSQKQSKTNKEGKRQAGLSSGFKDKLPPIVTMTQENARQGEWDNIITGHQDEIFARTWDSKNKKLGNLQLPTIDKGTVKSVAITQCGNFGLIGSSLGGIGSYNLQSGKIRKLYKLHKKSCTGIAVDGMNRKMVSCGLDGIIGFYDFSKSTFLGKLVLNSPITQLCYHRKSDLVAFACDDLSIVVVDSTTQKVVRQLFGHTNRITSMDFTPDGRWIISASLDGTIRTWDLPTGGCIDGIHVPNVVTCLKMSPQGDVLATTHVNGLGISLWTNRSQFKPISTRHVEEEEFANVMLPNVSGDGGSSILDGAFGNENGEDDDEDEDDKYKRIYKSVDQINENLITLSLGPRNKFNSLIHLDTIKLRNKPKEAPKQQDKLPFFLELTGSQVGDRAKQAENETDANQIQIQKSEMVSNIDSDSSKLLSLSNDKEHSFESNFTKILRESSTSTSNTKDYSKFIDFLVELSPANIDLEIRSLNTIQPHDELIWFIEALTFGLNSNKNFELIQAFMQMLLRLHGDIFYLNVKKVLSNKENYTKKEVKSSTRLFEKLNEFNQISKEKRLKLDDLTKYCSGLINFINKV</sequence>
<dbReference type="Gene3D" id="2.130.10.10">
    <property type="entry name" value="YVTN repeat-like/Quinoprotein amine dehydrogenase"/>
    <property type="match status" value="2"/>
</dbReference>
<dbReference type="InterPro" id="IPR019775">
    <property type="entry name" value="WD40_repeat_CS"/>
</dbReference>
<evidence type="ECO:0000256" key="1">
    <source>
        <dbReference type="ARBA" id="ARBA00022574"/>
    </source>
</evidence>
<organism evidence="7 8">
    <name type="scientific">Candida boidinii</name>
    <name type="common">Yeast</name>
    <dbReference type="NCBI Taxonomy" id="5477"/>
    <lineage>
        <taxon>Eukaryota</taxon>
        <taxon>Fungi</taxon>
        <taxon>Dikarya</taxon>
        <taxon>Ascomycota</taxon>
        <taxon>Saccharomycotina</taxon>
        <taxon>Pichiomycetes</taxon>
        <taxon>Pichiales</taxon>
        <taxon>Pichiaceae</taxon>
        <taxon>Ogataea</taxon>
        <taxon>Ogataea/Candida clade</taxon>
    </lineage>
</organism>
<dbReference type="PROSITE" id="PS50082">
    <property type="entry name" value="WD_REPEATS_2"/>
    <property type="match status" value="1"/>
</dbReference>
<dbReference type="PANTHER" id="PTHR22840">
    <property type="entry name" value="WD REPEAT-CONTAINING PROTEIN 36"/>
    <property type="match status" value="1"/>
</dbReference>
<dbReference type="InterPro" id="IPR059157">
    <property type="entry name" value="WDR36-Utp21_N"/>
</dbReference>
<dbReference type="EMBL" id="BSXN01000341">
    <property type="protein sequence ID" value="GME68160.1"/>
    <property type="molecule type" value="Genomic_DNA"/>
</dbReference>
<dbReference type="Pfam" id="PF25171">
    <property type="entry name" value="Beta-prop_WDR36-Utp21_1st"/>
    <property type="match status" value="1"/>
</dbReference>
<dbReference type="SMART" id="SM00320">
    <property type="entry name" value="WD40"/>
    <property type="match status" value="8"/>
</dbReference>
<dbReference type="PROSITE" id="PS00678">
    <property type="entry name" value="WD_REPEATS_1"/>
    <property type="match status" value="1"/>
</dbReference>
<evidence type="ECO:0000259" key="5">
    <source>
        <dbReference type="Pfam" id="PF04192"/>
    </source>
</evidence>
<evidence type="ECO:0000259" key="6">
    <source>
        <dbReference type="Pfam" id="PF25171"/>
    </source>
</evidence>
<feature type="region of interest" description="Disordered" evidence="4">
    <location>
        <begin position="1"/>
        <end position="25"/>
    </location>
</feature>
<evidence type="ECO:0000313" key="7">
    <source>
        <dbReference type="EMBL" id="GME68160.1"/>
    </source>
</evidence>
<accession>A0A9W6WFJ4</accession>
<feature type="compositionally biased region" description="Acidic residues" evidence="4">
    <location>
        <begin position="718"/>
        <end position="727"/>
    </location>
</feature>
<dbReference type="SUPFAM" id="SSF50998">
    <property type="entry name" value="Quinoprotein alcohol dehydrogenase-like"/>
    <property type="match status" value="1"/>
</dbReference>
<feature type="repeat" description="WD" evidence="3">
    <location>
        <begin position="601"/>
        <end position="642"/>
    </location>
</feature>
<keyword evidence="1 3" id="KW-0853">WD repeat</keyword>
<dbReference type="GO" id="GO:0032040">
    <property type="term" value="C:small-subunit processome"/>
    <property type="evidence" value="ECO:0007669"/>
    <property type="project" value="InterPro"/>
</dbReference>
<dbReference type="GO" id="GO:0034388">
    <property type="term" value="C:Pwp2p-containing subcomplex of 90S preribosome"/>
    <property type="evidence" value="ECO:0007669"/>
    <property type="project" value="TreeGrafter"/>
</dbReference>
<comment type="caution">
    <text evidence="7">The sequence shown here is derived from an EMBL/GenBank/DDBJ whole genome shotgun (WGS) entry which is preliminary data.</text>
</comment>
<gene>
    <name evidence="7" type="ORF">Cboi02_000143900</name>
</gene>
<dbReference type="InterPro" id="IPR011047">
    <property type="entry name" value="Quinoprotein_ADH-like_sf"/>
</dbReference>
<feature type="region of interest" description="Disordered" evidence="4">
    <location>
        <begin position="707"/>
        <end position="727"/>
    </location>
</feature>
<dbReference type="InterPro" id="IPR015943">
    <property type="entry name" value="WD40/YVTN_repeat-like_dom_sf"/>
</dbReference>
<name>A0A9W6WFJ4_CANBO</name>